<dbReference type="EMBL" id="JAPHNI010000172">
    <property type="protein sequence ID" value="KAJ8114830.1"/>
    <property type="molecule type" value="Genomic_DNA"/>
</dbReference>
<accession>A0ACC2II12</accession>
<sequence length="1067" mass="119598">MRFFSSLLASLTLVSSLVSAISVTSIKSYNISNDVEGSVRLNGLAFQQHALTTFGDYQYVAFYATATGYGKHYVNLGRRQISPSVGEWQYFAFTDYVQQTLDEHNTISMGISGDGKIHLSFDHHDVPLNYRVSNTGIAKTIPSAWTASAFGAVQHSLPGSTGPWTPLTYPRFERIDNGDLLMEFRIGQSGSGDSWIHRYSSTSGLWSNVGKYLQGEDNNAYINGFTNALGKLYVSWTVRETPTPSTNHDFYFAYSEDAGRSWKQTNGQTVALPITPSTPGIKVYNIPQNSEIINQEAQCADDKGRFHALMRDNSTGTSTFYHFLRTADGKFSKTAIKAPGLSTPPYLAYRGKIVAVGDSVIAVLPDAPKATVQLWGATAGGNWGDWKKLGEIANMAGEPLVDEERLKKFSVLSLFMRQGGPFGTRKVQVWDFGLRARSEHNTNAGTAKLRFWLAAMASTSDILTVVSSLVLRLSIWIFLRWIPTTAVPPLAVALTAIYIPSFFTSFQDTAEYKIISDELDIIVKDTIERDSSTEAELIEGAEDGPLKELDVQETIHYEERQPKILRTLLTGLPSPSSVLWSWITFGINMALIAMALDVVYRAPLLHDCHNASFGRIGYVSDHSAKVLVREPYAHDVKVLYRSIDELDRSWMHKTLYASQPGQWLTNETDFTSVIDIEHLRSDTPYEYIINTSSGNKTGTFTTAPRPGRISAFKDNKYTFVHSSCIKPRVPYTPFQHPLEFPGMKHLADWLHELRPYFMLFLGDFIYIDVPYRQGKEAETYRREYRQVYSSPSWPAVSDNLPWIHVIDDHEIQNDWNSNMTGVAVPAYDAFTHYNAAANPPAHRKGATYFSFTQGPAEFFLLDTRRYRSPANKDPNDPNKTMLGATQLDDLLTWIGKEPPWGVHWKIIVTGIPFTKNWQFGSEDTWGGHLVERRRVLEAAWELSSTHGVGVVVLSGDRHEFAATSFPPPVGSRWPVSSTVHEFSTSPLSMFYLPVRTYKEIDDEDVTIKYLPDGNSKFGAVEITTPVHGEQSHLNYRLFIDGKEAWTHLISTPPSKDGSHRAKDAVWG</sequence>
<evidence type="ECO:0000313" key="2">
    <source>
        <dbReference type="Proteomes" id="UP001153331"/>
    </source>
</evidence>
<gene>
    <name evidence="1" type="ORF">OPT61_g3388</name>
</gene>
<dbReference type="Proteomes" id="UP001153331">
    <property type="component" value="Unassembled WGS sequence"/>
</dbReference>
<organism evidence="1 2">
    <name type="scientific">Boeremia exigua</name>
    <dbReference type="NCBI Taxonomy" id="749465"/>
    <lineage>
        <taxon>Eukaryota</taxon>
        <taxon>Fungi</taxon>
        <taxon>Dikarya</taxon>
        <taxon>Ascomycota</taxon>
        <taxon>Pezizomycotina</taxon>
        <taxon>Dothideomycetes</taxon>
        <taxon>Pleosporomycetidae</taxon>
        <taxon>Pleosporales</taxon>
        <taxon>Pleosporineae</taxon>
        <taxon>Didymellaceae</taxon>
        <taxon>Boeremia</taxon>
    </lineage>
</organism>
<protein>
    <submittedName>
        <fullName evidence="1">Uncharacterized protein</fullName>
    </submittedName>
</protein>
<name>A0ACC2II12_9PLEO</name>
<evidence type="ECO:0000313" key="1">
    <source>
        <dbReference type="EMBL" id="KAJ8114830.1"/>
    </source>
</evidence>
<keyword evidence="2" id="KW-1185">Reference proteome</keyword>
<reference evidence="1" key="1">
    <citation type="submission" date="2022-11" db="EMBL/GenBank/DDBJ databases">
        <title>Genome Sequence of Boeremia exigua.</title>
        <authorList>
            <person name="Buettner E."/>
        </authorList>
    </citation>
    <scope>NUCLEOTIDE SEQUENCE</scope>
    <source>
        <strain evidence="1">CU02</strain>
    </source>
</reference>
<comment type="caution">
    <text evidence="1">The sequence shown here is derived from an EMBL/GenBank/DDBJ whole genome shotgun (WGS) entry which is preliminary data.</text>
</comment>
<proteinExistence type="predicted"/>